<evidence type="ECO:0000256" key="1">
    <source>
        <dbReference type="SAM" id="MobiDB-lite"/>
    </source>
</evidence>
<keyword evidence="2" id="KW-0812">Transmembrane</keyword>
<dbReference type="EMBL" id="CAWUFR010000045">
    <property type="protein sequence ID" value="CAK6960430.1"/>
    <property type="molecule type" value="Genomic_DNA"/>
</dbReference>
<sequence>MPSNIKGMKGSCLVIPCRYDYYRYPPRRPDRVVWYQYVSRGYPLVYDNWYSYDVIQIFRDKTSRYTSTYSKDCSLQINPLDWSHHRQKIYPWVDPENVGSSTYRFFDTTVTIEVVDRAEKPDIVIFGEMKMGKSVTVQCTVYHTCPSYPPNLSVNIPGHHRLTPSSLSDGTSKITLTATMNIESDQQTVECLVRHTGGLTAKSSKTLNAECTLLRILNITTSEEFLDGYSKTITCTALYTCPQHLPTLTWNYDSMPASTDIKKTGSAQWKAVSTLTFTASANDHGRSLICYSRFTGGQKLEASITLRVKNEFTYNDIQPADLKVIWYLYQSNKYPPVYGQTQDVMNKYRGKTSLTGSVSTGNCSLKIERLEMSHNQERLYPWVDKNPITSYHTQDFTFNDKTTQLIVSGPFEDIRMDEWQGEATEDVAKSVICSVSYKCKKNTPVIVWNYENMQNSPNSKRISSNTFKTVSNLTFIGSLEDDGKSLTCTARFMTGETSASAILHIKMLSNLAATVPSRFKALTRSCVVIPCSFQHHDDLPMTRGIWSKKAGGVVYHNGRSNVLDHFKDRTRILGDLSEGNCTLEIDDIKPFDNGPFCFHAERQNDKYKFSNSCVFIIMKASPEKPVITPVPAEVDAGSTVSVSCSVTHTCPSHPPVFSWSVPHFTSKITHTETTQGIWETTSTITFMAAGGDGVQSLNCTATSWRGKQQASTVKLNVKGSLTYQLKRTLQVVIPVSILVLIIITLAAVFGVVIYRKRRHTNDSLTPPPRPEKRRSLWGRLSRRSIWSRFSRRVDDDHVGWHAERKPRNNITTKNCDTPIAKQRFPSPKNNRRPPRPVKPEDNCAVDYNVYGNI</sequence>
<accession>A0AAV1NN73</accession>
<keyword evidence="2" id="KW-1133">Transmembrane helix</keyword>
<evidence type="ECO:0000313" key="4">
    <source>
        <dbReference type="EMBL" id="CAK6960430.1"/>
    </source>
</evidence>
<proteinExistence type="predicted"/>
<evidence type="ECO:0000313" key="5">
    <source>
        <dbReference type="Proteomes" id="UP001314229"/>
    </source>
</evidence>
<feature type="domain" description="Ig-like" evidence="3">
    <location>
        <begin position="420"/>
        <end position="504"/>
    </location>
</feature>
<dbReference type="PANTHER" id="PTHR46484:SF7">
    <property type="entry name" value="MYELIN-ASSOCIATED GLYCOPROTEIN-LIKE-RELATED"/>
    <property type="match status" value="1"/>
</dbReference>
<organism evidence="4 5">
    <name type="scientific">Scomber scombrus</name>
    <name type="common">Atlantic mackerel</name>
    <name type="synonym">Scomber vernalis</name>
    <dbReference type="NCBI Taxonomy" id="13677"/>
    <lineage>
        <taxon>Eukaryota</taxon>
        <taxon>Metazoa</taxon>
        <taxon>Chordata</taxon>
        <taxon>Craniata</taxon>
        <taxon>Vertebrata</taxon>
        <taxon>Euteleostomi</taxon>
        <taxon>Actinopterygii</taxon>
        <taxon>Neopterygii</taxon>
        <taxon>Teleostei</taxon>
        <taxon>Neoteleostei</taxon>
        <taxon>Acanthomorphata</taxon>
        <taxon>Pelagiaria</taxon>
        <taxon>Scombriformes</taxon>
        <taxon>Scombridae</taxon>
        <taxon>Scomber</taxon>
    </lineage>
</organism>
<dbReference type="PROSITE" id="PS50835">
    <property type="entry name" value="IG_LIKE"/>
    <property type="match status" value="4"/>
</dbReference>
<feature type="region of interest" description="Disordered" evidence="1">
    <location>
        <begin position="804"/>
        <end position="843"/>
    </location>
</feature>
<keyword evidence="5" id="KW-1185">Reference proteome</keyword>
<dbReference type="SUPFAM" id="SSF48726">
    <property type="entry name" value="Immunoglobulin"/>
    <property type="match status" value="6"/>
</dbReference>
<protein>
    <submittedName>
        <fullName evidence="4">Uncharacterized protein LOC121905273 isoform X1</fullName>
    </submittedName>
</protein>
<dbReference type="InterPro" id="IPR036179">
    <property type="entry name" value="Ig-like_dom_sf"/>
</dbReference>
<evidence type="ECO:0000259" key="3">
    <source>
        <dbReference type="PROSITE" id="PS50835"/>
    </source>
</evidence>
<gene>
    <name evidence="4" type="ORF">FSCOSCO3_A034037</name>
</gene>
<dbReference type="AlphaFoldDB" id="A0AAV1NN73"/>
<dbReference type="InterPro" id="IPR003599">
    <property type="entry name" value="Ig_sub"/>
</dbReference>
<keyword evidence="2" id="KW-0472">Membrane</keyword>
<dbReference type="SMART" id="SM00409">
    <property type="entry name" value="IG"/>
    <property type="match status" value="5"/>
</dbReference>
<dbReference type="Proteomes" id="UP001314229">
    <property type="component" value="Unassembled WGS sequence"/>
</dbReference>
<feature type="domain" description="Ig-like" evidence="3">
    <location>
        <begin position="214"/>
        <end position="305"/>
    </location>
</feature>
<dbReference type="InterPro" id="IPR013783">
    <property type="entry name" value="Ig-like_fold"/>
</dbReference>
<comment type="caution">
    <text evidence="4">The sequence shown here is derived from an EMBL/GenBank/DDBJ whole genome shotgun (WGS) entry which is preliminary data.</text>
</comment>
<evidence type="ECO:0000256" key="2">
    <source>
        <dbReference type="SAM" id="Phobius"/>
    </source>
</evidence>
<reference evidence="4 5" key="1">
    <citation type="submission" date="2024-01" db="EMBL/GenBank/DDBJ databases">
        <authorList>
            <person name="Alioto T."/>
            <person name="Alioto T."/>
            <person name="Gomez Garrido J."/>
        </authorList>
    </citation>
    <scope>NUCLEOTIDE SEQUENCE [LARGE SCALE GENOMIC DNA]</scope>
</reference>
<feature type="domain" description="Ig-like" evidence="3">
    <location>
        <begin position="121"/>
        <end position="208"/>
    </location>
</feature>
<feature type="domain" description="Ig-like" evidence="3">
    <location>
        <begin position="625"/>
        <end position="716"/>
    </location>
</feature>
<feature type="transmembrane region" description="Helical" evidence="2">
    <location>
        <begin position="731"/>
        <end position="754"/>
    </location>
</feature>
<name>A0AAV1NN73_SCOSC</name>
<dbReference type="PANTHER" id="PTHR46484">
    <property type="entry name" value="SI:CH211-171H4.5-RELATED"/>
    <property type="match status" value="1"/>
</dbReference>
<dbReference type="Gene3D" id="2.60.40.10">
    <property type="entry name" value="Immunoglobulins"/>
    <property type="match status" value="7"/>
</dbReference>
<dbReference type="InterPro" id="IPR007110">
    <property type="entry name" value="Ig-like_dom"/>
</dbReference>